<sequence length="107" mass="12525">MRRKRWIIQQPLASTSGWSRWDNALRVSLWILSFAKWSEFYLSALGTFDQNLERLSGDAQRLVMVRTKEEWQTEGVGIQSELIEFLEQGERLLSEGGRLKNDSHKLN</sequence>
<protein>
    <submittedName>
        <fullName evidence="1">Uncharacterized protein</fullName>
    </submittedName>
</protein>
<comment type="caution">
    <text evidence="1">The sequence shown here is derived from an EMBL/GenBank/DDBJ whole genome shotgun (WGS) entry which is preliminary data.</text>
</comment>
<organism evidence="1">
    <name type="scientific">Proteus mirabilis</name>
    <dbReference type="NCBI Taxonomy" id="584"/>
    <lineage>
        <taxon>Bacteria</taxon>
        <taxon>Pseudomonadati</taxon>
        <taxon>Pseudomonadota</taxon>
        <taxon>Gammaproteobacteria</taxon>
        <taxon>Enterobacterales</taxon>
        <taxon>Morganellaceae</taxon>
        <taxon>Proteus</taxon>
    </lineage>
</organism>
<reference evidence="1" key="1">
    <citation type="submission" date="2021-05" db="EMBL/GenBank/DDBJ databases">
        <title>First report of NDM-5 and VEB-6 producing Proteus mirabilis isolated from blood of a sepsis patient in Kolkata, India.</title>
        <authorList>
            <person name="Halder G."/>
            <person name="Chaudhuri B."/>
            <person name="Dutta S."/>
        </authorList>
    </citation>
    <scope>NUCLEOTIDE SEQUENCE [LARGE SCALE GENOMIC DNA]</scope>
    <source>
        <strain evidence="1">7049</strain>
    </source>
</reference>
<dbReference type="EMBL" id="JADQCH020000001">
    <property type="protein sequence ID" value="MEY2343980.1"/>
    <property type="molecule type" value="Genomic_DNA"/>
</dbReference>
<proteinExistence type="predicted"/>
<gene>
    <name evidence="1" type="ORF">I3679_006475</name>
</gene>
<dbReference type="AlphaFoldDB" id="A0ABD5LRK8"/>
<evidence type="ECO:0000313" key="1">
    <source>
        <dbReference type="EMBL" id="MEY2343980.1"/>
    </source>
</evidence>
<name>A0ABD5LRK8_PROMI</name>
<accession>A0ABD5LRK8</accession>